<dbReference type="Proteomes" id="UP000036987">
    <property type="component" value="Unassembled WGS sequence"/>
</dbReference>
<feature type="region of interest" description="Disordered" evidence="1">
    <location>
        <begin position="56"/>
        <end position="89"/>
    </location>
</feature>
<evidence type="ECO:0000313" key="4">
    <source>
        <dbReference type="Proteomes" id="UP000036987"/>
    </source>
</evidence>
<evidence type="ECO:0000313" key="3">
    <source>
        <dbReference type="EMBL" id="KMZ56401.1"/>
    </source>
</evidence>
<keyword evidence="2" id="KW-1133">Transmembrane helix</keyword>
<dbReference type="OMA" id="HNTHRSI"/>
<comment type="caution">
    <text evidence="3">The sequence shown here is derived from an EMBL/GenBank/DDBJ whole genome shotgun (WGS) entry which is preliminary data.</text>
</comment>
<feature type="compositionally biased region" description="Low complexity" evidence="1">
    <location>
        <begin position="70"/>
        <end position="89"/>
    </location>
</feature>
<dbReference type="OrthoDB" id="1934079at2759"/>
<keyword evidence="2" id="KW-0812">Transmembrane</keyword>
<dbReference type="EMBL" id="LFYR01002199">
    <property type="protein sequence ID" value="KMZ56401.1"/>
    <property type="molecule type" value="Genomic_DNA"/>
</dbReference>
<name>A0A0K9NI00_ZOSMR</name>
<keyword evidence="4" id="KW-1185">Reference proteome</keyword>
<protein>
    <recommendedName>
        <fullName evidence="5">Transmembrane protein</fullName>
    </recommendedName>
</protein>
<reference evidence="4" key="1">
    <citation type="journal article" date="2016" name="Nature">
        <title>The genome of the seagrass Zostera marina reveals angiosperm adaptation to the sea.</title>
        <authorList>
            <person name="Olsen J.L."/>
            <person name="Rouze P."/>
            <person name="Verhelst B."/>
            <person name="Lin Y.-C."/>
            <person name="Bayer T."/>
            <person name="Collen J."/>
            <person name="Dattolo E."/>
            <person name="De Paoli E."/>
            <person name="Dittami S."/>
            <person name="Maumus F."/>
            <person name="Michel G."/>
            <person name="Kersting A."/>
            <person name="Lauritano C."/>
            <person name="Lohaus R."/>
            <person name="Toepel M."/>
            <person name="Tonon T."/>
            <person name="Vanneste K."/>
            <person name="Amirebrahimi M."/>
            <person name="Brakel J."/>
            <person name="Bostroem C."/>
            <person name="Chovatia M."/>
            <person name="Grimwood J."/>
            <person name="Jenkins J.W."/>
            <person name="Jueterbock A."/>
            <person name="Mraz A."/>
            <person name="Stam W.T."/>
            <person name="Tice H."/>
            <person name="Bornberg-Bauer E."/>
            <person name="Green P.J."/>
            <person name="Pearson G.A."/>
            <person name="Procaccini G."/>
            <person name="Duarte C.M."/>
            <person name="Schmutz J."/>
            <person name="Reusch T.B.H."/>
            <person name="Van de Peer Y."/>
        </authorList>
    </citation>
    <scope>NUCLEOTIDE SEQUENCE [LARGE SCALE GENOMIC DNA]</scope>
    <source>
        <strain evidence="4">cv. Finnish</strain>
    </source>
</reference>
<keyword evidence="2" id="KW-0472">Membrane</keyword>
<proteinExistence type="predicted"/>
<accession>A0A0K9NI00</accession>
<evidence type="ECO:0008006" key="5">
    <source>
        <dbReference type="Google" id="ProtNLM"/>
    </source>
</evidence>
<dbReference type="AlphaFoldDB" id="A0A0K9NI00"/>
<dbReference type="PANTHER" id="PTHR33429:SF2">
    <property type="entry name" value="OS01G0888850 PROTEIN"/>
    <property type="match status" value="1"/>
</dbReference>
<evidence type="ECO:0000256" key="1">
    <source>
        <dbReference type="SAM" id="MobiDB-lite"/>
    </source>
</evidence>
<feature type="transmembrane region" description="Helical" evidence="2">
    <location>
        <begin position="6"/>
        <end position="29"/>
    </location>
</feature>
<dbReference type="PANTHER" id="PTHR33429">
    <property type="entry name" value="OS02G0708000 PROTEIN-RELATED"/>
    <property type="match status" value="1"/>
</dbReference>
<evidence type="ECO:0000256" key="2">
    <source>
        <dbReference type="SAM" id="Phobius"/>
    </source>
</evidence>
<sequence>MESIGAVICVVVGIVVLGMGAVIIGRLCAGSRILGYGHYDMEGWVEKKCSSCIDGRMALEDPPPPPPPDANANAAASSIQPPGASSSSG</sequence>
<organism evidence="3 4">
    <name type="scientific">Zostera marina</name>
    <name type="common">Eelgrass</name>
    <dbReference type="NCBI Taxonomy" id="29655"/>
    <lineage>
        <taxon>Eukaryota</taxon>
        <taxon>Viridiplantae</taxon>
        <taxon>Streptophyta</taxon>
        <taxon>Embryophyta</taxon>
        <taxon>Tracheophyta</taxon>
        <taxon>Spermatophyta</taxon>
        <taxon>Magnoliopsida</taxon>
        <taxon>Liliopsida</taxon>
        <taxon>Zosteraceae</taxon>
        <taxon>Zostera</taxon>
    </lineage>
</organism>
<gene>
    <name evidence="3" type="ORF">ZOSMA_96G00770</name>
</gene>